<dbReference type="AlphaFoldDB" id="A0A4Y9QYT6"/>
<dbReference type="SUPFAM" id="SSF56281">
    <property type="entry name" value="Metallo-hydrolase/oxidoreductase"/>
    <property type="match status" value="1"/>
</dbReference>
<sequence length="275" mass="29520">MPSWNEIADGLFVARYEPLDISVTLVRGSDGLLLVDTRCNPREAAEVASDVAALGIGDIRWVVDTHAHYDHSFGNQVFAGTATIIGHHRIPAHYAEFEAPRLAAWTADPSASPQYDWTGVELTPPHVLVTDEHTLDLGGRSVRIIALAPGHTDTDVVVHVPDAGTWIVGDVVEESGPPMYGSGSFPLGWPRVLADLAEHMGESDLVVPGHGAVVDRAFVHEQAHRLQAVADAISVGFAHREPVEYVAERAAGASRMPLEMVEPAVIRGYTQLAAS</sequence>
<evidence type="ECO:0000313" key="3">
    <source>
        <dbReference type="Proteomes" id="UP000298127"/>
    </source>
</evidence>
<dbReference type="PANTHER" id="PTHR42951">
    <property type="entry name" value="METALLO-BETA-LACTAMASE DOMAIN-CONTAINING"/>
    <property type="match status" value="1"/>
</dbReference>
<reference evidence="2 3" key="1">
    <citation type="journal article" date="2018" name="J. Microbiol.">
        <title>Leifsonia flava sp. nov., a novel actinobacterium isolated from the rhizosphere of Aquilegia viridiflora.</title>
        <authorList>
            <person name="Cai Y."/>
            <person name="Tao W.Z."/>
            <person name="Ma Y.J."/>
            <person name="Cheng J."/>
            <person name="Zhang M.Y."/>
            <person name="Zhang Y.X."/>
        </authorList>
    </citation>
    <scope>NUCLEOTIDE SEQUENCE [LARGE SCALE GENOMIC DNA]</scope>
    <source>
        <strain evidence="2 3">SYP-B2174</strain>
    </source>
</reference>
<dbReference type="Pfam" id="PF00753">
    <property type="entry name" value="Lactamase_B"/>
    <property type="match status" value="1"/>
</dbReference>
<keyword evidence="2" id="KW-0378">Hydrolase</keyword>
<dbReference type="RefSeq" id="WP_135121085.1">
    <property type="nucleotide sequence ID" value="NZ_SPQZ01000005.1"/>
</dbReference>
<proteinExistence type="predicted"/>
<dbReference type="EMBL" id="SPQZ01000005">
    <property type="protein sequence ID" value="TFV96386.1"/>
    <property type="molecule type" value="Genomic_DNA"/>
</dbReference>
<dbReference type="GO" id="GO:0016787">
    <property type="term" value="F:hydrolase activity"/>
    <property type="evidence" value="ECO:0007669"/>
    <property type="project" value="UniProtKB-KW"/>
</dbReference>
<gene>
    <name evidence="2" type="ORF">E4M00_13755</name>
</gene>
<feature type="domain" description="Metallo-beta-lactamase" evidence="1">
    <location>
        <begin position="20"/>
        <end position="210"/>
    </location>
</feature>
<keyword evidence="3" id="KW-1185">Reference proteome</keyword>
<dbReference type="CDD" id="cd16282">
    <property type="entry name" value="metallo-hydrolase-like_MBL-fold"/>
    <property type="match status" value="1"/>
</dbReference>
<dbReference type="PANTHER" id="PTHR42951:SF4">
    <property type="entry name" value="ACYL-COENZYME A THIOESTERASE MBLAC2"/>
    <property type="match status" value="1"/>
</dbReference>
<evidence type="ECO:0000259" key="1">
    <source>
        <dbReference type="SMART" id="SM00849"/>
    </source>
</evidence>
<dbReference type="Proteomes" id="UP000298127">
    <property type="component" value="Unassembled WGS sequence"/>
</dbReference>
<dbReference type="SMART" id="SM00849">
    <property type="entry name" value="Lactamase_B"/>
    <property type="match status" value="1"/>
</dbReference>
<comment type="caution">
    <text evidence="2">The sequence shown here is derived from an EMBL/GenBank/DDBJ whole genome shotgun (WGS) entry which is preliminary data.</text>
</comment>
<name>A0A4Y9QYT6_9MICO</name>
<organism evidence="2 3">
    <name type="scientific">Orlajensenia leifsoniae</name>
    <dbReference type="NCBI Taxonomy" id="2561933"/>
    <lineage>
        <taxon>Bacteria</taxon>
        <taxon>Bacillati</taxon>
        <taxon>Actinomycetota</taxon>
        <taxon>Actinomycetes</taxon>
        <taxon>Micrococcales</taxon>
        <taxon>Microbacteriaceae</taxon>
        <taxon>Orlajensenia</taxon>
    </lineage>
</organism>
<evidence type="ECO:0000313" key="2">
    <source>
        <dbReference type="EMBL" id="TFV96386.1"/>
    </source>
</evidence>
<dbReference type="InterPro" id="IPR050855">
    <property type="entry name" value="NDM-1-like"/>
</dbReference>
<dbReference type="InterPro" id="IPR001279">
    <property type="entry name" value="Metallo-B-lactamas"/>
</dbReference>
<accession>A0A4Y9QYT6</accession>
<protein>
    <submittedName>
        <fullName evidence="2">MBL fold metallo-hydrolase</fullName>
    </submittedName>
</protein>
<dbReference type="InterPro" id="IPR036866">
    <property type="entry name" value="RibonucZ/Hydroxyglut_hydro"/>
</dbReference>
<dbReference type="Gene3D" id="3.60.15.10">
    <property type="entry name" value="Ribonuclease Z/Hydroxyacylglutathione hydrolase-like"/>
    <property type="match status" value="1"/>
</dbReference>